<dbReference type="Pfam" id="PF13671">
    <property type="entry name" value="AAA_33"/>
    <property type="match status" value="1"/>
</dbReference>
<organism evidence="1 2">
    <name type="scientific">Hyphomonas beringensis</name>
    <dbReference type="NCBI Taxonomy" id="1280946"/>
    <lineage>
        <taxon>Bacteria</taxon>
        <taxon>Pseudomonadati</taxon>
        <taxon>Pseudomonadota</taxon>
        <taxon>Alphaproteobacteria</taxon>
        <taxon>Hyphomonadales</taxon>
        <taxon>Hyphomonadaceae</taxon>
        <taxon>Hyphomonas</taxon>
    </lineage>
</organism>
<keyword evidence="2" id="KW-1185">Reference proteome</keyword>
<protein>
    <recommendedName>
        <fullName evidence="3">Adenylyl-sulfate kinase</fullName>
    </recommendedName>
</protein>
<dbReference type="EMBL" id="AWFF01000109">
    <property type="protein sequence ID" value="KCZ50549.1"/>
    <property type="molecule type" value="Genomic_DNA"/>
</dbReference>
<dbReference type="Proteomes" id="UP000027037">
    <property type="component" value="Unassembled WGS sequence"/>
</dbReference>
<name>A0A062U1M1_9PROT</name>
<dbReference type="Gene3D" id="3.40.50.300">
    <property type="entry name" value="P-loop containing nucleotide triphosphate hydrolases"/>
    <property type="match status" value="1"/>
</dbReference>
<dbReference type="OrthoDB" id="3819922at2"/>
<dbReference type="STRING" id="1280946.HY29_07235"/>
<dbReference type="RefSeq" id="WP_034799785.1">
    <property type="nucleotide sequence ID" value="NZ_AWFF01000109.1"/>
</dbReference>
<dbReference type="PANTHER" id="PTHR37807:SF3">
    <property type="entry name" value="OS07G0160300 PROTEIN"/>
    <property type="match status" value="1"/>
</dbReference>
<comment type="caution">
    <text evidence="1">The sequence shown here is derived from an EMBL/GenBank/DDBJ whole genome shotgun (WGS) entry which is preliminary data.</text>
</comment>
<proteinExistence type="predicted"/>
<sequence length="170" mass="18827">MARLIMLSGLPGSGKSTLGQELARRTGAILVRIDVLEQDLRNRHDSRFDVGTAGYKAGYNLAARHLRSGHQVIADAVNAVEAARKGWRKAAHQSGVPAIEIEIFCSSLEEAETRLKTRDTGIEGLHPVSLEDRQQRRWQDNPQANLRLDTAGRSIEACTDEIERFLNSLT</sequence>
<dbReference type="AlphaFoldDB" id="A0A062U1M1"/>
<gene>
    <name evidence="1" type="ORF">HY29_07235</name>
</gene>
<dbReference type="SUPFAM" id="SSF52540">
    <property type="entry name" value="P-loop containing nucleoside triphosphate hydrolases"/>
    <property type="match status" value="1"/>
</dbReference>
<accession>A0A062U1M1</accession>
<evidence type="ECO:0008006" key="3">
    <source>
        <dbReference type="Google" id="ProtNLM"/>
    </source>
</evidence>
<dbReference type="PATRIC" id="fig|1280946.3.peg.3546"/>
<reference evidence="1 2" key="1">
    <citation type="journal article" date="2014" name="Antonie Van Leeuwenhoek">
        <title>Hyphomonas beringensis sp. nov. and Hyphomonas chukchiensis sp. nov., isolated from surface seawater of the Bering Sea and Chukchi Sea.</title>
        <authorList>
            <person name="Li C."/>
            <person name="Lai Q."/>
            <person name="Li G."/>
            <person name="Dong C."/>
            <person name="Wang J."/>
            <person name="Liao Y."/>
            <person name="Shao Z."/>
        </authorList>
    </citation>
    <scope>NUCLEOTIDE SEQUENCE [LARGE SCALE GENOMIC DNA]</scope>
    <source>
        <strain evidence="1 2">25B14_1</strain>
    </source>
</reference>
<dbReference type="PANTHER" id="PTHR37807">
    <property type="entry name" value="OS07G0160300 PROTEIN"/>
    <property type="match status" value="1"/>
</dbReference>
<evidence type="ECO:0000313" key="1">
    <source>
        <dbReference type="EMBL" id="KCZ50549.1"/>
    </source>
</evidence>
<evidence type="ECO:0000313" key="2">
    <source>
        <dbReference type="Proteomes" id="UP000027037"/>
    </source>
</evidence>
<dbReference type="InterPro" id="IPR027417">
    <property type="entry name" value="P-loop_NTPase"/>
</dbReference>
<dbReference type="eggNOG" id="COG0645">
    <property type="taxonomic scope" value="Bacteria"/>
</dbReference>